<feature type="transmembrane region" description="Helical" evidence="2">
    <location>
        <begin position="173"/>
        <end position="197"/>
    </location>
</feature>
<feature type="region of interest" description="Disordered" evidence="1">
    <location>
        <begin position="249"/>
        <end position="269"/>
    </location>
</feature>
<gene>
    <name evidence="3" type="ORF">C8A00DRAFT_17536</name>
</gene>
<dbReference type="AlphaFoldDB" id="A0AAN6ZW38"/>
<keyword evidence="4" id="KW-1185">Reference proteome</keyword>
<feature type="transmembrane region" description="Helical" evidence="2">
    <location>
        <begin position="146"/>
        <end position="166"/>
    </location>
</feature>
<sequence length="398" mass="41025">MARGLPLLAVAPIILNLISLLLLCLVLFSGFNGGLSQIYWLSTDSGDFKVPAKLAGSEYMAALTTVSKTDFVGQGSTAASLGLPDWSSIHLLTECAHFSDGRVECASPRFGFSFLPSRDLKLGGTAALQGTQQDGLTDALAAYSRASGWLSGAYIIATVFSLLAPVESCFAPFWAAFTAGLATLFLFTATVTAAVVFKNVRDAFNVVFASHGLSAALGSYPIALGFVACVLTFAATILYTLAYRREQSGHHHGGGGGDKGVHGGGVVGGGQDSEYHGASSLATRSKAGLFNRVTGGGNHKYVQIDEQQQQQAGQRGGNVAGVVVPGSPDGIRPSRLDEDWAAPDEYSHGLNAVGGAGGGGGGKKSAGPGQSIPLMALGGGNRQTKDLKSGYEPFSETR</sequence>
<reference evidence="3" key="1">
    <citation type="journal article" date="2023" name="Mol. Phylogenet. Evol.">
        <title>Genome-scale phylogeny and comparative genomics of the fungal order Sordariales.</title>
        <authorList>
            <person name="Hensen N."/>
            <person name="Bonometti L."/>
            <person name="Westerberg I."/>
            <person name="Brannstrom I.O."/>
            <person name="Guillou S."/>
            <person name="Cros-Aarteil S."/>
            <person name="Calhoun S."/>
            <person name="Haridas S."/>
            <person name="Kuo A."/>
            <person name="Mondo S."/>
            <person name="Pangilinan J."/>
            <person name="Riley R."/>
            <person name="LaButti K."/>
            <person name="Andreopoulos B."/>
            <person name="Lipzen A."/>
            <person name="Chen C."/>
            <person name="Yan M."/>
            <person name="Daum C."/>
            <person name="Ng V."/>
            <person name="Clum A."/>
            <person name="Steindorff A."/>
            <person name="Ohm R.A."/>
            <person name="Martin F."/>
            <person name="Silar P."/>
            <person name="Natvig D.O."/>
            <person name="Lalanne C."/>
            <person name="Gautier V."/>
            <person name="Ament-Velasquez S.L."/>
            <person name="Kruys A."/>
            <person name="Hutchinson M.I."/>
            <person name="Powell A.J."/>
            <person name="Barry K."/>
            <person name="Miller A.N."/>
            <person name="Grigoriev I.V."/>
            <person name="Debuchy R."/>
            <person name="Gladieux P."/>
            <person name="Hiltunen Thoren M."/>
            <person name="Johannesson H."/>
        </authorList>
    </citation>
    <scope>NUCLEOTIDE SEQUENCE</scope>
    <source>
        <strain evidence="3">CBS 538.74</strain>
    </source>
</reference>
<dbReference type="GO" id="GO:0031505">
    <property type="term" value="P:fungal-type cell wall organization"/>
    <property type="evidence" value="ECO:0007669"/>
    <property type="project" value="TreeGrafter"/>
</dbReference>
<feature type="compositionally biased region" description="Gly residues" evidence="1">
    <location>
        <begin position="254"/>
        <end position="269"/>
    </location>
</feature>
<dbReference type="Proteomes" id="UP001302745">
    <property type="component" value="Unassembled WGS sequence"/>
</dbReference>
<dbReference type="PANTHER" id="PTHR28019">
    <property type="entry name" value="CELL MEMBRANE PROTEIN YLR413W-RELATED"/>
    <property type="match status" value="1"/>
</dbReference>
<feature type="transmembrane region" description="Helical" evidence="2">
    <location>
        <begin position="217"/>
        <end position="242"/>
    </location>
</feature>
<dbReference type="InterPro" id="IPR052413">
    <property type="entry name" value="SUR7_domain"/>
</dbReference>
<feature type="region of interest" description="Disordered" evidence="1">
    <location>
        <begin position="351"/>
        <end position="398"/>
    </location>
</feature>
<dbReference type="GO" id="GO:0051285">
    <property type="term" value="C:cell cortex of cell tip"/>
    <property type="evidence" value="ECO:0007669"/>
    <property type="project" value="TreeGrafter"/>
</dbReference>
<proteinExistence type="predicted"/>
<dbReference type="GO" id="GO:0005886">
    <property type="term" value="C:plasma membrane"/>
    <property type="evidence" value="ECO:0007669"/>
    <property type="project" value="InterPro"/>
</dbReference>
<comment type="caution">
    <text evidence="3">The sequence shown here is derived from an EMBL/GenBank/DDBJ whole genome shotgun (WGS) entry which is preliminary data.</text>
</comment>
<evidence type="ECO:0000313" key="4">
    <source>
        <dbReference type="Proteomes" id="UP001302745"/>
    </source>
</evidence>
<name>A0AAN6ZW38_9PEZI</name>
<feature type="compositionally biased region" description="Basic and acidic residues" evidence="1">
    <location>
        <begin position="383"/>
        <end position="398"/>
    </location>
</feature>
<keyword evidence="2" id="KW-1133">Transmembrane helix</keyword>
<dbReference type="PANTHER" id="PTHR28019:SF2">
    <property type="entry name" value="CELL MEMBRANE PROTEIN YLR413W-RELATED"/>
    <property type="match status" value="1"/>
</dbReference>
<dbReference type="InterPro" id="IPR009571">
    <property type="entry name" value="SUR7/Rim9-like_fungi"/>
</dbReference>
<organism evidence="3 4">
    <name type="scientific">Chaetomidium leptoderma</name>
    <dbReference type="NCBI Taxonomy" id="669021"/>
    <lineage>
        <taxon>Eukaryota</taxon>
        <taxon>Fungi</taxon>
        <taxon>Dikarya</taxon>
        <taxon>Ascomycota</taxon>
        <taxon>Pezizomycotina</taxon>
        <taxon>Sordariomycetes</taxon>
        <taxon>Sordariomycetidae</taxon>
        <taxon>Sordariales</taxon>
        <taxon>Chaetomiaceae</taxon>
        <taxon>Chaetomidium</taxon>
    </lineage>
</organism>
<evidence type="ECO:0000256" key="1">
    <source>
        <dbReference type="SAM" id="MobiDB-lite"/>
    </source>
</evidence>
<evidence type="ECO:0000256" key="2">
    <source>
        <dbReference type="SAM" id="Phobius"/>
    </source>
</evidence>
<reference evidence="3" key="2">
    <citation type="submission" date="2023-05" db="EMBL/GenBank/DDBJ databases">
        <authorList>
            <consortium name="Lawrence Berkeley National Laboratory"/>
            <person name="Steindorff A."/>
            <person name="Hensen N."/>
            <person name="Bonometti L."/>
            <person name="Westerberg I."/>
            <person name="Brannstrom I.O."/>
            <person name="Guillou S."/>
            <person name="Cros-Aarteil S."/>
            <person name="Calhoun S."/>
            <person name="Haridas S."/>
            <person name="Kuo A."/>
            <person name="Mondo S."/>
            <person name="Pangilinan J."/>
            <person name="Riley R."/>
            <person name="Labutti K."/>
            <person name="Andreopoulos B."/>
            <person name="Lipzen A."/>
            <person name="Chen C."/>
            <person name="Yanf M."/>
            <person name="Daum C."/>
            <person name="Ng V."/>
            <person name="Clum A."/>
            <person name="Ohm R."/>
            <person name="Martin F."/>
            <person name="Silar P."/>
            <person name="Natvig D."/>
            <person name="Lalanne C."/>
            <person name="Gautier V."/>
            <person name="Ament-Velasquez S.L."/>
            <person name="Kruys A."/>
            <person name="Hutchinson M.I."/>
            <person name="Powell A.J."/>
            <person name="Barry K."/>
            <person name="Miller A.N."/>
            <person name="Grigoriev I.V."/>
            <person name="Debuchy R."/>
            <person name="Gladieux P."/>
            <person name="Thoren M.H."/>
            <person name="Johannesson H."/>
        </authorList>
    </citation>
    <scope>NUCLEOTIDE SEQUENCE</scope>
    <source>
        <strain evidence="3">CBS 538.74</strain>
    </source>
</reference>
<feature type="transmembrane region" description="Helical" evidence="2">
    <location>
        <begin position="7"/>
        <end position="31"/>
    </location>
</feature>
<feature type="compositionally biased region" description="Gly residues" evidence="1">
    <location>
        <begin position="352"/>
        <end position="364"/>
    </location>
</feature>
<evidence type="ECO:0000313" key="3">
    <source>
        <dbReference type="EMBL" id="KAK4151011.1"/>
    </source>
</evidence>
<accession>A0AAN6ZW38</accession>
<dbReference type="EMBL" id="MU857038">
    <property type="protein sequence ID" value="KAK4151011.1"/>
    <property type="molecule type" value="Genomic_DNA"/>
</dbReference>
<dbReference type="Pfam" id="PF06687">
    <property type="entry name" value="SUR7"/>
    <property type="match status" value="1"/>
</dbReference>
<keyword evidence="2" id="KW-0812">Transmembrane</keyword>
<protein>
    <submittedName>
        <fullName evidence="3">MAGE-like protein 2</fullName>
    </submittedName>
</protein>
<keyword evidence="2" id="KW-0472">Membrane</keyword>